<dbReference type="Proteomes" id="UP001476798">
    <property type="component" value="Unassembled WGS sequence"/>
</dbReference>
<reference evidence="1 2" key="1">
    <citation type="submission" date="2021-06" db="EMBL/GenBank/DDBJ databases">
        <authorList>
            <person name="Palmer J.M."/>
        </authorList>
    </citation>
    <scope>NUCLEOTIDE SEQUENCE [LARGE SCALE GENOMIC DNA]</scope>
    <source>
        <strain evidence="1 2">GA_2019</strain>
        <tissue evidence="1">Muscle</tissue>
    </source>
</reference>
<name>A0ABV0NIK0_9TELE</name>
<comment type="caution">
    <text evidence="1">The sequence shown here is derived from an EMBL/GenBank/DDBJ whole genome shotgun (WGS) entry which is preliminary data.</text>
</comment>
<organism evidence="1 2">
    <name type="scientific">Goodea atripinnis</name>
    <dbReference type="NCBI Taxonomy" id="208336"/>
    <lineage>
        <taxon>Eukaryota</taxon>
        <taxon>Metazoa</taxon>
        <taxon>Chordata</taxon>
        <taxon>Craniata</taxon>
        <taxon>Vertebrata</taxon>
        <taxon>Euteleostomi</taxon>
        <taxon>Actinopterygii</taxon>
        <taxon>Neopterygii</taxon>
        <taxon>Teleostei</taxon>
        <taxon>Neoteleostei</taxon>
        <taxon>Acanthomorphata</taxon>
        <taxon>Ovalentaria</taxon>
        <taxon>Atherinomorphae</taxon>
        <taxon>Cyprinodontiformes</taxon>
        <taxon>Goodeidae</taxon>
        <taxon>Goodea</taxon>
    </lineage>
</organism>
<sequence>MDTRMLLLDRLKAFGFGGMSRSASVLWNRITFNAAHIFPVIFFHISSFHCFAMHMCLYADFTLSFSHGFLLLPIPFPSTAPPSQPPLKHTTYSGEDQPCVVQAVSPLSHLSPSLFLSFPPAFHPPSPECLDRSKWCDCVCPAGRLPLSVFGKSDVSGGRGRREKAEAERKRGKVFLNNKAWRPSRESNPASQVSSPAYPSFYSLFLAFSHTLFLGHLFPVECPIFSLLSTVSLSFFHFLSPPLNL</sequence>
<protein>
    <submittedName>
        <fullName evidence="1">Uncharacterized protein</fullName>
    </submittedName>
</protein>
<proteinExistence type="predicted"/>
<accession>A0ABV0NIK0</accession>
<dbReference type="EMBL" id="JAHRIO010040437">
    <property type="protein sequence ID" value="MEQ2171230.1"/>
    <property type="molecule type" value="Genomic_DNA"/>
</dbReference>
<evidence type="ECO:0000313" key="2">
    <source>
        <dbReference type="Proteomes" id="UP001476798"/>
    </source>
</evidence>
<keyword evidence="2" id="KW-1185">Reference proteome</keyword>
<evidence type="ECO:0000313" key="1">
    <source>
        <dbReference type="EMBL" id="MEQ2171230.1"/>
    </source>
</evidence>
<gene>
    <name evidence="1" type="ORF">GOODEAATRI_008533</name>
</gene>